<feature type="domain" description="HIT" evidence="4">
    <location>
        <begin position="9"/>
        <end position="114"/>
    </location>
</feature>
<dbReference type="InterPro" id="IPR036265">
    <property type="entry name" value="HIT-like_sf"/>
</dbReference>
<dbReference type="Gene3D" id="3.30.428.10">
    <property type="entry name" value="HIT-like"/>
    <property type="match status" value="1"/>
</dbReference>
<protein>
    <submittedName>
        <fullName evidence="5">Histidine triad nucleotide-binding protein</fullName>
    </submittedName>
</protein>
<feature type="active site" description="Tele-AMP-histidine intermediate" evidence="1">
    <location>
        <position position="102"/>
    </location>
</feature>
<dbReference type="GO" id="GO:0003824">
    <property type="term" value="F:catalytic activity"/>
    <property type="evidence" value="ECO:0007669"/>
    <property type="project" value="InterPro"/>
</dbReference>
<evidence type="ECO:0000259" key="4">
    <source>
        <dbReference type="PROSITE" id="PS51084"/>
    </source>
</evidence>
<dbReference type="Proteomes" id="UP001165405">
    <property type="component" value="Unassembled WGS sequence"/>
</dbReference>
<dbReference type="InterPro" id="IPR011146">
    <property type="entry name" value="HIT-like"/>
</dbReference>
<name>A0AA41U7G2_9MICO</name>
<evidence type="ECO:0000256" key="1">
    <source>
        <dbReference type="PIRSR" id="PIRSR601310-1"/>
    </source>
</evidence>
<feature type="short sequence motif" description="Histidine triad motif" evidence="2 3">
    <location>
        <begin position="100"/>
        <end position="104"/>
    </location>
</feature>
<dbReference type="PRINTS" id="PR00332">
    <property type="entry name" value="HISTRIAD"/>
</dbReference>
<comment type="caution">
    <text evidence="5">The sequence shown here is derived from an EMBL/GenBank/DDBJ whole genome shotgun (WGS) entry which is preliminary data.</text>
</comment>
<dbReference type="InterPro" id="IPR001310">
    <property type="entry name" value="Histidine_triad_HIT"/>
</dbReference>
<dbReference type="PROSITE" id="PS51084">
    <property type="entry name" value="HIT_2"/>
    <property type="match status" value="1"/>
</dbReference>
<proteinExistence type="predicted"/>
<evidence type="ECO:0000313" key="6">
    <source>
        <dbReference type="Proteomes" id="UP001165405"/>
    </source>
</evidence>
<evidence type="ECO:0000256" key="2">
    <source>
        <dbReference type="PIRSR" id="PIRSR601310-3"/>
    </source>
</evidence>
<dbReference type="RefSeq" id="WP_236089346.1">
    <property type="nucleotide sequence ID" value="NZ_JAKGSG010000033.1"/>
</dbReference>
<dbReference type="AlphaFoldDB" id="A0AA41U7G2"/>
<dbReference type="PANTHER" id="PTHR23089">
    <property type="entry name" value="HISTIDINE TRIAD HIT PROTEIN"/>
    <property type="match status" value="1"/>
</dbReference>
<sequence length="114" mass="11917">MTTTDPDCLFCKIVAGEVPAELVGESATAIAFRDIAPKAPVHALVVTREHHPDVSALAASDPALLADLVSLADEVASDLSDGQYRMIFNCGPKAGQTVFHVHAHVLSGTHLAGF</sequence>
<accession>A0AA41U7G2</accession>
<evidence type="ECO:0000256" key="3">
    <source>
        <dbReference type="PROSITE-ProRule" id="PRU00464"/>
    </source>
</evidence>
<dbReference type="Pfam" id="PF01230">
    <property type="entry name" value="HIT"/>
    <property type="match status" value="1"/>
</dbReference>
<evidence type="ECO:0000313" key="5">
    <source>
        <dbReference type="EMBL" id="MCF4121546.1"/>
    </source>
</evidence>
<dbReference type="SUPFAM" id="SSF54197">
    <property type="entry name" value="HIT-like"/>
    <property type="match status" value="1"/>
</dbReference>
<organism evidence="5 6">
    <name type="scientific">Antribacter soli</name>
    <dbReference type="NCBI Taxonomy" id="2910976"/>
    <lineage>
        <taxon>Bacteria</taxon>
        <taxon>Bacillati</taxon>
        <taxon>Actinomycetota</taxon>
        <taxon>Actinomycetes</taxon>
        <taxon>Micrococcales</taxon>
        <taxon>Promicromonosporaceae</taxon>
        <taxon>Antribacter</taxon>
    </lineage>
</organism>
<dbReference type="CDD" id="cd01276">
    <property type="entry name" value="PKCI_related"/>
    <property type="match status" value="1"/>
</dbReference>
<keyword evidence="6" id="KW-1185">Reference proteome</keyword>
<dbReference type="EMBL" id="JAKGSG010000033">
    <property type="protein sequence ID" value="MCF4121546.1"/>
    <property type="molecule type" value="Genomic_DNA"/>
</dbReference>
<reference evidence="5" key="1">
    <citation type="submission" date="2022-01" db="EMBL/GenBank/DDBJ databases">
        <title>Antribacter sp. nov., isolated from Guizhou of China.</title>
        <authorList>
            <person name="Chengliang C."/>
            <person name="Ya Z."/>
        </authorList>
    </citation>
    <scope>NUCLEOTIDE SEQUENCE</scope>
    <source>
        <strain evidence="5">KLBMP 9083</strain>
    </source>
</reference>
<gene>
    <name evidence="5" type="ORF">L1785_11190</name>
</gene>